<dbReference type="Pfam" id="PF16528">
    <property type="entry name" value="Exo84_C"/>
    <property type="match status" value="1"/>
</dbReference>
<dbReference type="AlphaFoldDB" id="A0A4S8MTE8"/>
<feature type="compositionally biased region" description="Basic and acidic residues" evidence="8">
    <location>
        <begin position="368"/>
        <end position="380"/>
    </location>
</feature>
<evidence type="ECO:0000256" key="2">
    <source>
        <dbReference type="ARBA" id="ARBA00007210"/>
    </source>
</evidence>
<dbReference type="SUPFAM" id="SSF74788">
    <property type="entry name" value="Cullin repeat-like"/>
    <property type="match status" value="1"/>
</dbReference>
<dbReference type="InterPro" id="IPR016159">
    <property type="entry name" value="Cullin_repeat-like_dom_sf"/>
</dbReference>
<keyword evidence="6" id="KW-0653">Protein transport</keyword>
<comment type="subcellular location">
    <subcellularLocation>
        <location evidence="1">Cytoplasmic vesicle</location>
        <location evidence="1">Secretory vesicle</location>
    </subcellularLocation>
</comment>
<dbReference type="InterPro" id="IPR033961">
    <property type="entry name" value="Exo84"/>
</dbReference>
<feature type="region of interest" description="Disordered" evidence="8">
    <location>
        <begin position="653"/>
        <end position="819"/>
    </location>
</feature>
<name>A0A4S8MTE8_DENBC</name>
<feature type="compositionally biased region" description="Polar residues" evidence="8">
    <location>
        <begin position="732"/>
        <end position="744"/>
    </location>
</feature>
<dbReference type="InterPro" id="IPR042561">
    <property type="entry name" value="Exo84_C_1"/>
</dbReference>
<feature type="region of interest" description="Disordered" evidence="8">
    <location>
        <begin position="368"/>
        <end position="395"/>
    </location>
</feature>
<evidence type="ECO:0000256" key="7">
    <source>
        <dbReference type="SAM" id="Coils"/>
    </source>
</evidence>
<feature type="compositionally biased region" description="Basic and acidic residues" evidence="8">
    <location>
        <begin position="35"/>
        <end position="46"/>
    </location>
</feature>
<dbReference type="PANTHER" id="PTHR21426:SF12">
    <property type="entry name" value="EXOCYST COMPLEX COMPONENT 8"/>
    <property type="match status" value="1"/>
</dbReference>
<dbReference type="GO" id="GO:0015031">
    <property type="term" value="P:protein transport"/>
    <property type="evidence" value="ECO:0007669"/>
    <property type="project" value="UniProtKB-KW"/>
</dbReference>
<dbReference type="InterPro" id="IPR042560">
    <property type="entry name" value="Exo84_C_2"/>
</dbReference>
<dbReference type="OrthoDB" id="642193at2759"/>
<protein>
    <recommendedName>
        <fullName evidence="3">Exocyst complex component EXO84</fullName>
    </recommendedName>
</protein>
<dbReference type="GO" id="GO:0030133">
    <property type="term" value="C:transport vesicle"/>
    <property type="evidence" value="ECO:0007669"/>
    <property type="project" value="UniProtKB-SubCell"/>
</dbReference>
<dbReference type="Gene3D" id="2.30.29.30">
    <property type="entry name" value="Pleckstrin-homology domain (PH domain)/Phosphotyrosine-binding domain (PTB)"/>
    <property type="match status" value="1"/>
</dbReference>
<evidence type="ECO:0000256" key="8">
    <source>
        <dbReference type="SAM" id="MobiDB-lite"/>
    </source>
</evidence>
<feature type="compositionally biased region" description="Basic and acidic residues" evidence="8">
    <location>
        <begin position="99"/>
        <end position="112"/>
    </location>
</feature>
<dbReference type="Gene3D" id="1.20.58.1220">
    <property type="entry name" value="Exo84p, C-terminal helical domain"/>
    <property type="match status" value="1"/>
</dbReference>
<evidence type="ECO:0000256" key="6">
    <source>
        <dbReference type="ARBA" id="ARBA00022927"/>
    </source>
</evidence>
<dbReference type="Pfam" id="PF08700">
    <property type="entry name" value="VPS51_Exo84_N"/>
    <property type="match status" value="1"/>
</dbReference>
<feature type="region of interest" description="Disordered" evidence="8">
    <location>
        <begin position="285"/>
        <end position="304"/>
    </location>
</feature>
<feature type="compositionally biased region" description="Polar residues" evidence="8">
    <location>
        <begin position="17"/>
        <end position="28"/>
    </location>
</feature>
<evidence type="ECO:0000313" key="11">
    <source>
        <dbReference type="Proteomes" id="UP000297245"/>
    </source>
</evidence>
<feature type="domain" description="Exocyst component Exo84 C-terminal" evidence="9">
    <location>
        <begin position="420"/>
        <end position="614"/>
    </location>
</feature>
<reference evidence="10 11" key="1">
    <citation type="journal article" date="2019" name="Nat. Ecol. Evol.">
        <title>Megaphylogeny resolves global patterns of mushroom evolution.</title>
        <authorList>
            <person name="Varga T."/>
            <person name="Krizsan K."/>
            <person name="Foldi C."/>
            <person name="Dima B."/>
            <person name="Sanchez-Garcia M."/>
            <person name="Sanchez-Ramirez S."/>
            <person name="Szollosi G.J."/>
            <person name="Szarkandi J.G."/>
            <person name="Papp V."/>
            <person name="Albert L."/>
            <person name="Andreopoulos W."/>
            <person name="Angelini C."/>
            <person name="Antonin V."/>
            <person name="Barry K.W."/>
            <person name="Bougher N.L."/>
            <person name="Buchanan P."/>
            <person name="Buyck B."/>
            <person name="Bense V."/>
            <person name="Catcheside P."/>
            <person name="Chovatia M."/>
            <person name="Cooper J."/>
            <person name="Damon W."/>
            <person name="Desjardin D."/>
            <person name="Finy P."/>
            <person name="Geml J."/>
            <person name="Haridas S."/>
            <person name="Hughes K."/>
            <person name="Justo A."/>
            <person name="Karasinski D."/>
            <person name="Kautmanova I."/>
            <person name="Kiss B."/>
            <person name="Kocsube S."/>
            <person name="Kotiranta H."/>
            <person name="LaButti K.M."/>
            <person name="Lechner B.E."/>
            <person name="Liimatainen K."/>
            <person name="Lipzen A."/>
            <person name="Lukacs Z."/>
            <person name="Mihaltcheva S."/>
            <person name="Morgado L.N."/>
            <person name="Niskanen T."/>
            <person name="Noordeloos M.E."/>
            <person name="Ohm R.A."/>
            <person name="Ortiz-Santana B."/>
            <person name="Ovrebo C."/>
            <person name="Racz N."/>
            <person name="Riley R."/>
            <person name="Savchenko A."/>
            <person name="Shiryaev A."/>
            <person name="Soop K."/>
            <person name="Spirin V."/>
            <person name="Szebenyi C."/>
            <person name="Tomsovsky M."/>
            <person name="Tulloss R.E."/>
            <person name="Uehling J."/>
            <person name="Grigoriev I.V."/>
            <person name="Vagvolgyi C."/>
            <person name="Papp T."/>
            <person name="Martin F.M."/>
            <person name="Miettinen O."/>
            <person name="Hibbett D.S."/>
            <person name="Nagy L.G."/>
        </authorList>
    </citation>
    <scope>NUCLEOTIDE SEQUENCE [LARGE SCALE GENOMIC DNA]</scope>
    <source>
        <strain evidence="10 11">CBS 962.96</strain>
    </source>
</reference>
<evidence type="ECO:0000313" key="10">
    <source>
        <dbReference type="EMBL" id="THV06447.1"/>
    </source>
</evidence>
<sequence length="819" mass="90230">MQSLRTRRSQAPRKSQRSGTKLSKSNAANAAPPTRDSRKSRVDDKIKKRMSMRYADISSPTELNVPPMPTLPGELGPSRRAGQAGRDMDEVVKDSSSARAEEKAKADDKKLLDQENFDPDSYLKTKLASSTEAELKSLQSSLRRSKDDTDSELKKNVFKNYAELVFVSKEISTLENEMLELKESLSEYKSMPSLLHIPDPTMASTSSLSTYRRSSVADLRIMYFNQMQQLHAEIEGSAKFAPTTPGRHVVAEVDGILSLNTATYKVMGKVKFVILDDAVLVAKRRRRAGGGDGSSRSGGKSEGKLVAERCWPLHETVVLDTKDSASMTNVFKIRYGKETHVYRTETPSEKKGLLQQLRAVGDELLAKKRKEREGEHERRKSMWTGGDRSSSFNPEWMSELTMKAREAGTDGKDKAERDARWTGDWADELTIAIALREWEKATNLLEEGKARLAITPPLAAKLPVLTTELTSALLEALGHTSNRKSTVVSLISLLLRLNAGPAARSTFLNMRTLVMKNHVRKIRFEGHIGAYVGDLAMVYFTGIKHTADWFLASFKENEVASAFIDWARSQVEHYAEIFRNQVYGSGIEPKAVEEAMAITYSLSKKLLEEYGLDFRFLLEEKLVENPKETPKAVTAFKALDVSSRASAILQAPTLTASTSRRGNRPDALTIPVSSTSSSGRTTPDFSSTVPSTGSVYPETSNNFNPDNLPPPPSTPRGPRARTPINGVPPTTPYSTNNFNGSSAVSLREPPPPMSAPVNNSLASPIPRHKTPPPSASPMRERPSRAVRASPAPPPRSTNRPGSVSHRTPPVAVAQREGMI</sequence>
<evidence type="ECO:0000256" key="3">
    <source>
        <dbReference type="ARBA" id="ARBA00021269"/>
    </source>
</evidence>
<dbReference type="Gene3D" id="1.20.58.1210">
    <property type="entry name" value="Exo84p, N-terminal helical domain"/>
    <property type="match status" value="1"/>
</dbReference>
<dbReference type="SUPFAM" id="SSF50729">
    <property type="entry name" value="PH domain-like"/>
    <property type="match status" value="1"/>
</dbReference>
<accession>A0A4S8MTE8</accession>
<dbReference type="InterPro" id="IPR032403">
    <property type="entry name" value="Exo84_C"/>
</dbReference>
<dbReference type="GO" id="GO:0006893">
    <property type="term" value="P:Golgi to plasma membrane transport"/>
    <property type="evidence" value="ECO:0007669"/>
    <property type="project" value="TreeGrafter"/>
</dbReference>
<keyword evidence="7" id="KW-0175">Coiled coil</keyword>
<feature type="compositionally biased region" description="Basic residues" evidence="8">
    <location>
        <begin position="1"/>
        <end position="16"/>
    </location>
</feature>
<keyword evidence="5" id="KW-0268">Exocytosis</keyword>
<organism evidence="10 11">
    <name type="scientific">Dendrothele bispora (strain CBS 962.96)</name>
    <dbReference type="NCBI Taxonomy" id="1314807"/>
    <lineage>
        <taxon>Eukaryota</taxon>
        <taxon>Fungi</taxon>
        <taxon>Dikarya</taxon>
        <taxon>Basidiomycota</taxon>
        <taxon>Agaricomycotina</taxon>
        <taxon>Agaricomycetes</taxon>
        <taxon>Agaricomycetidae</taxon>
        <taxon>Agaricales</taxon>
        <taxon>Agaricales incertae sedis</taxon>
        <taxon>Dendrothele</taxon>
    </lineage>
</organism>
<keyword evidence="4" id="KW-0813">Transport</keyword>
<keyword evidence="11" id="KW-1185">Reference proteome</keyword>
<feature type="region of interest" description="Disordered" evidence="8">
    <location>
        <begin position="1"/>
        <end position="112"/>
    </location>
</feature>
<dbReference type="Proteomes" id="UP000297245">
    <property type="component" value="Unassembled WGS sequence"/>
</dbReference>
<evidence type="ECO:0000256" key="1">
    <source>
        <dbReference type="ARBA" id="ARBA00004398"/>
    </source>
</evidence>
<evidence type="ECO:0000256" key="4">
    <source>
        <dbReference type="ARBA" id="ARBA00022448"/>
    </source>
</evidence>
<feature type="coiled-coil region" evidence="7">
    <location>
        <begin position="128"/>
        <end position="191"/>
    </location>
</feature>
<evidence type="ECO:0000259" key="9">
    <source>
        <dbReference type="Pfam" id="PF16528"/>
    </source>
</evidence>
<gene>
    <name evidence="10" type="ORF">K435DRAFT_743492</name>
</gene>
<dbReference type="PANTHER" id="PTHR21426">
    <property type="entry name" value="EXOCYST COMPLEX COMPONENT 8"/>
    <property type="match status" value="1"/>
</dbReference>
<evidence type="ECO:0000256" key="5">
    <source>
        <dbReference type="ARBA" id="ARBA00022483"/>
    </source>
</evidence>
<dbReference type="GO" id="GO:0000145">
    <property type="term" value="C:exocyst"/>
    <property type="evidence" value="ECO:0007669"/>
    <property type="project" value="InterPro"/>
</dbReference>
<dbReference type="InterPro" id="IPR011993">
    <property type="entry name" value="PH-like_dom_sf"/>
</dbReference>
<comment type="similarity">
    <text evidence="2">Belongs to the EXO84 family.</text>
</comment>
<dbReference type="EMBL" id="ML179042">
    <property type="protein sequence ID" value="THV06447.1"/>
    <property type="molecule type" value="Genomic_DNA"/>
</dbReference>
<proteinExistence type="inferred from homology"/>
<feature type="compositionally biased region" description="Polar residues" evidence="8">
    <location>
        <begin position="671"/>
        <end position="700"/>
    </location>
</feature>
<dbReference type="GO" id="GO:0006887">
    <property type="term" value="P:exocytosis"/>
    <property type="evidence" value="ECO:0007669"/>
    <property type="project" value="UniProtKB-KW"/>
</dbReference>
<dbReference type="Pfam" id="PF25345">
    <property type="entry name" value="PH_EXO84"/>
    <property type="match status" value="1"/>
</dbReference>